<name>A0ABP7JLT4_9PSEU</name>
<proteinExistence type="predicted"/>
<dbReference type="SUPFAM" id="SSF55961">
    <property type="entry name" value="Bet v1-like"/>
    <property type="match status" value="1"/>
</dbReference>
<gene>
    <name evidence="1" type="ORF">GCM10022380_77390</name>
</gene>
<accession>A0ABP7JLT4</accession>
<comment type="caution">
    <text evidence="1">The sequence shown here is derived from an EMBL/GenBank/DDBJ whole genome shotgun (WGS) entry which is preliminary data.</text>
</comment>
<dbReference type="Gene3D" id="3.30.530.20">
    <property type="match status" value="1"/>
</dbReference>
<dbReference type="RefSeq" id="WP_237338760.1">
    <property type="nucleotide sequence ID" value="NZ_BAABCM010000016.1"/>
</dbReference>
<dbReference type="InterPro" id="IPR023393">
    <property type="entry name" value="START-like_dom_sf"/>
</dbReference>
<dbReference type="EMBL" id="BAABCM010000016">
    <property type="protein sequence ID" value="GAA3847682.1"/>
    <property type="molecule type" value="Genomic_DNA"/>
</dbReference>
<evidence type="ECO:0000313" key="1">
    <source>
        <dbReference type="EMBL" id="GAA3847682.1"/>
    </source>
</evidence>
<organism evidence="1 2">
    <name type="scientific">Amycolatopsis tucumanensis</name>
    <dbReference type="NCBI Taxonomy" id="401106"/>
    <lineage>
        <taxon>Bacteria</taxon>
        <taxon>Bacillati</taxon>
        <taxon>Actinomycetota</taxon>
        <taxon>Actinomycetes</taxon>
        <taxon>Pseudonocardiales</taxon>
        <taxon>Pseudonocardiaceae</taxon>
        <taxon>Amycolatopsis</taxon>
    </lineage>
</organism>
<evidence type="ECO:0008006" key="3">
    <source>
        <dbReference type="Google" id="ProtNLM"/>
    </source>
</evidence>
<dbReference type="Proteomes" id="UP001501624">
    <property type="component" value="Unassembled WGS sequence"/>
</dbReference>
<sequence length="49" mass="5587">MTDLGELRRQPEGRATLVFERHLKHLPEKVWRALTEPGELAAWLTCGSS</sequence>
<keyword evidence="2" id="KW-1185">Reference proteome</keyword>
<protein>
    <recommendedName>
        <fullName evidence="3">ATPase</fullName>
    </recommendedName>
</protein>
<reference evidence="2" key="1">
    <citation type="journal article" date="2019" name="Int. J. Syst. Evol. Microbiol.">
        <title>The Global Catalogue of Microorganisms (GCM) 10K type strain sequencing project: providing services to taxonomists for standard genome sequencing and annotation.</title>
        <authorList>
            <consortium name="The Broad Institute Genomics Platform"/>
            <consortium name="The Broad Institute Genome Sequencing Center for Infectious Disease"/>
            <person name="Wu L."/>
            <person name="Ma J."/>
        </authorList>
    </citation>
    <scope>NUCLEOTIDE SEQUENCE [LARGE SCALE GENOMIC DNA]</scope>
    <source>
        <strain evidence="2">JCM 17017</strain>
    </source>
</reference>
<evidence type="ECO:0000313" key="2">
    <source>
        <dbReference type="Proteomes" id="UP001501624"/>
    </source>
</evidence>